<dbReference type="EMBL" id="FNGH01000008">
    <property type="protein sequence ID" value="SDM01742.1"/>
    <property type="molecule type" value="Genomic_DNA"/>
</dbReference>
<accession>A0A1G9PSG0</accession>
<keyword evidence="2" id="KW-1185">Reference proteome</keyword>
<dbReference type="Proteomes" id="UP000199107">
    <property type="component" value="Unassembled WGS sequence"/>
</dbReference>
<evidence type="ECO:0000313" key="2">
    <source>
        <dbReference type="Proteomes" id="UP000199107"/>
    </source>
</evidence>
<name>A0A1G9PSG0_9GAMM</name>
<reference evidence="2" key="1">
    <citation type="submission" date="2016-10" db="EMBL/GenBank/DDBJ databases">
        <authorList>
            <person name="Varghese N."/>
            <person name="Submissions S."/>
        </authorList>
    </citation>
    <scope>NUCLEOTIDE SEQUENCE [LARGE SCALE GENOMIC DNA]</scope>
    <source>
        <strain evidence="2">AAP</strain>
    </source>
</reference>
<evidence type="ECO:0000313" key="1">
    <source>
        <dbReference type="EMBL" id="SDM01742.1"/>
    </source>
</evidence>
<gene>
    <name evidence="1" type="ORF">SAMN05192555_108203</name>
</gene>
<protein>
    <submittedName>
        <fullName evidence="1">Uncharacterized protein</fullName>
    </submittedName>
</protein>
<organism evidence="1 2">
    <name type="scientific">Franzmannia pantelleriensis</name>
    <dbReference type="NCBI Taxonomy" id="48727"/>
    <lineage>
        <taxon>Bacteria</taxon>
        <taxon>Pseudomonadati</taxon>
        <taxon>Pseudomonadota</taxon>
        <taxon>Gammaproteobacteria</taxon>
        <taxon>Oceanospirillales</taxon>
        <taxon>Halomonadaceae</taxon>
        <taxon>Franzmannia</taxon>
    </lineage>
</organism>
<sequence>MAADRRPGFLAYCRPEIFPILRINLSSKVSR</sequence>
<proteinExistence type="predicted"/>
<dbReference type="AlphaFoldDB" id="A0A1G9PSG0"/>